<protein>
    <submittedName>
        <fullName evidence="2">Uncharacterized protein</fullName>
    </submittedName>
</protein>
<comment type="caution">
    <text evidence="2">The sequence shown here is derived from an EMBL/GenBank/DDBJ whole genome shotgun (WGS) entry which is preliminary data.</text>
</comment>
<accession>A0AAN8FP36</accession>
<name>A0AAN8FP36_TRICO</name>
<gene>
    <name evidence="2" type="ORF">GCK32_005772</name>
</gene>
<dbReference type="EMBL" id="WIXE01021993">
    <property type="protein sequence ID" value="KAK5967868.1"/>
    <property type="molecule type" value="Genomic_DNA"/>
</dbReference>
<sequence>MEEDDPTLELAATSAVLKTRRKTKQALRSLISLTRRFWKISKFQKWCDRASQIQSFREFVANRAYTRHLKEATEDERNEELLNQRQEHSGHKQLYNLRPHERIIRNPALEMDSKIDSKVGSLLFQLQLYKSELGTVKKEQENSKKSLPSFPSPRVLYDKIVDTARDVMLYSNSLDDIRNNVLSLTNFLGKWIELEKDVQLLEAKTENCEI</sequence>
<keyword evidence="3" id="KW-1185">Reference proteome</keyword>
<organism evidence="2 3">
    <name type="scientific">Trichostrongylus colubriformis</name>
    <name type="common">Black scour worm</name>
    <dbReference type="NCBI Taxonomy" id="6319"/>
    <lineage>
        <taxon>Eukaryota</taxon>
        <taxon>Metazoa</taxon>
        <taxon>Ecdysozoa</taxon>
        <taxon>Nematoda</taxon>
        <taxon>Chromadorea</taxon>
        <taxon>Rhabditida</taxon>
        <taxon>Rhabditina</taxon>
        <taxon>Rhabditomorpha</taxon>
        <taxon>Strongyloidea</taxon>
        <taxon>Trichostrongylidae</taxon>
        <taxon>Trichostrongylus</taxon>
    </lineage>
</organism>
<dbReference type="Proteomes" id="UP001331761">
    <property type="component" value="Unassembled WGS sequence"/>
</dbReference>
<evidence type="ECO:0000256" key="1">
    <source>
        <dbReference type="SAM" id="MobiDB-lite"/>
    </source>
</evidence>
<proteinExistence type="predicted"/>
<feature type="region of interest" description="Disordered" evidence="1">
    <location>
        <begin position="73"/>
        <end position="93"/>
    </location>
</feature>
<evidence type="ECO:0000313" key="2">
    <source>
        <dbReference type="EMBL" id="KAK5967868.1"/>
    </source>
</evidence>
<evidence type="ECO:0000313" key="3">
    <source>
        <dbReference type="Proteomes" id="UP001331761"/>
    </source>
</evidence>
<feature type="compositionally biased region" description="Basic and acidic residues" evidence="1">
    <location>
        <begin position="79"/>
        <end position="90"/>
    </location>
</feature>
<reference evidence="2 3" key="1">
    <citation type="submission" date="2019-10" db="EMBL/GenBank/DDBJ databases">
        <title>Assembly and Annotation for the nematode Trichostrongylus colubriformis.</title>
        <authorList>
            <person name="Martin J."/>
        </authorList>
    </citation>
    <scope>NUCLEOTIDE SEQUENCE [LARGE SCALE GENOMIC DNA]</scope>
    <source>
        <strain evidence="2">G859</strain>
        <tissue evidence="2">Whole worm</tissue>
    </source>
</reference>
<dbReference type="AlphaFoldDB" id="A0AAN8FP36"/>